<sequence length="470" mass="54472">MNKFDRENIGLWYLPSNPTERLTGTLTIEEDNVCKLKMAHNFNGLSGVGVNELPIIHGILSNGKEVTLVNSIKTNERWGFPGFPVSVWTCSLAVIGGLYNEANDIAISEIKATYESLNLWLNKRPFEINANPASSELFMHYKMPDVIKIENTNFNIEFTYKVNSSGNLYSKFEVSQTEFVKFLFKESVHYREAINVVDDFSNFLTLCIGKSVNCENFFAKDTHGKDITLLLRAQKDNSAKVKENEIIIKFSYIEDSFETCIQTWSAKKELLEPIIHYFVEAHEKGFHVPMSFLKVVQALEAFSRRMRHNKIWSDEEFKEMIERITLQLHAEDDKKLISGLISNEPRLRQRLNEILSEVNDVFEISSKKRSSYIYKIVNTRNYFTHFDESLKEKILDVDTMYYITKYLKLVLRVLLLRELGINNDLIKQRMSDNQELMSVKEGLGLIPPIELFKIEVQRSSKDDSMETSQE</sequence>
<evidence type="ECO:0000313" key="3">
    <source>
        <dbReference type="EMBL" id="PKR83647.1"/>
    </source>
</evidence>
<dbReference type="Pfam" id="PF18862">
    <property type="entry name" value="ApeA_NTD1"/>
    <property type="match status" value="1"/>
</dbReference>
<name>A0A2N3LGF4_9BACI</name>
<comment type="caution">
    <text evidence="3">The sequence shown here is derived from an EMBL/GenBank/DDBJ whole genome shotgun (WGS) entry which is preliminary data.</text>
</comment>
<feature type="domain" description="Apea-like HEPN" evidence="1">
    <location>
        <begin position="293"/>
        <end position="424"/>
    </location>
</feature>
<proteinExistence type="predicted"/>
<protein>
    <submittedName>
        <fullName evidence="3">Uncharacterized protein</fullName>
    </submittedName>
</protein>
<keyword evidence="4" id="KW-1185">Reference proteome</keyword>
<dbReference type="Proteomes" id="UP000233440">
    <property type="component" value="Unassembled WGS sequence"/>
</dbReference>
<gene>
    <name evidence="3" type="ORF">CWO92_17825</name>
</gene>
<accession>A0A2N3LGF4</accession>
<dbReference type="RefSeq" id="WP_101355567.1">
    <property type="nucleotide sequence ID" value="NZ_PIQO01000016.1"/>
</dbReference>
<evidence type="ECO:0000313" key="4">
    <source>
        <dbReference type="Proteomes" id="UP000233440"/>
    </source>
</evidence>
<dbReference type="Pfam" id="PF18739">
    <property type="entry name" value="HEPN_Apea"/>
    <property type="match status" value="1"/>
</dbReference>
<dbReference type="OrthoDB" id="6198809at2"/>
<feature type="domain" description="ApeA N-terminal" evidence="2">
    <location>
        <begin position="7"/>
        <end position="264"/>
    </location>
</feature>
<dbReference type="InterPro" id="IPR041223">
    <property type="entry name" value="ApeA_NTD"/>
</dbReference>
<dbReference type="EMBL" id="PIQO01000016">
    <property type="protein sequence ID" value="PKR83647.1"/>
    <property type="molecule type" value="Genomic_DNA"/>
</dbReference>
<organism evidence="3 4">
    <name type="scientific">Heyndrickxia camelliae</name>
    <dbReference type="NCBI Taxonomy" id="1707093"/>
    <lineage>
        <taxon>Bacteria</taxon>
        <taxon>Bacillati</taxon>
        <taxon>Bacillota</taxon>
        <taxon>Bacilli</taxon>
        <taxon>Bacillales</taxon>
        <taxon>Bacillaceae</taxon>
        <taxon>Heyndrickxia</taxon>
    </lineage>
</organism>
<dbReference type="InterPro" id="IPR041229">
    <property type="entry name" value="HEPN_Apea"/>
</dbReference>
<reference evidence="3 4" key="1">
    <citation type="submission" date="2017-11" db="EMBL/GenBank/DDBJ databases">
        <title>Bacillus camelliae sp. nov., isolated from pu'er tea.</title>
        <authorList>
            <person name="Niu L."/>
        </authorList>
    </citation>
    <scope>NUCLEOTIDE SEQUENCE [LARGE SCALE GENOMIC DNA]</scope>
    <source>
        <strain evidence="3 4">7578-1</strain>
    </source>
</reference>
<evidence type="ECO:0000259" key="2">
    <source>
        <dbReference type="Pfam" id="PF18862"/>
    </source>
</evidence>
<dbReference type="AlphaFoldDB" id="A0A2N3LGF4"/>
<evidence type="ECO:0000259" key="1">
    <source>
        <dbReference type="Pfam" id="PF18739"/>
    </source>
</evidence>